<dbReference type="Gene3D" id="3.40.640.10">
    <property type="entry name" value="Type I PLP-dependent aspartate aminotransferase-like (Major domain)"/>
    <property type="match status" value="1"/>
</dbReference>
<dbReference type="AlphaFoldDB" id="A0A934NGF4"/>
<evidence type="ECO:0000256" key="2">
    <source>
        <dbReference type="ARBA" id="ARBA00010447"/>
    </source>
</evidence>
<dbReference type="GO" id="GO:0008483">
    <property type="term" value="F:transaminase activity"/>
    <property type="evidence" value="ECO:0007669"/>
    <property type="project" value="UniProtKB-KW"/>
</dbReference>
<accession>A0A934NGF4</accession>
<dbReference type="PROSITE" id="PS00595">
    <property type="entry name" value="AA_TRANSFER_CLASS_5"/>
    <property type="match status" value="1"/>
</dbReference>
<evidence type="ECO:0000256" key="3">
    <source>
        <dbReference type="ARBA" id="ARBA00022898"/>
    </source>
</evidence>
<dbReference type="InterPro" id="IPR015422">
    <property type="entry name" value="PyrdxlP-dep_Trfase_small"/>
</dbReference>
<dbReference type="InterPro" id="IPR020578">
    <property type="entry name" value="Aminotrans_V_PyrdxlP_BS"/>
</dbReference>
<evidence type="ECO:0000259" key="6">
    <source>
        <dbReference type="Pfam" id="PF00266"/>
    </source>
</evidence>
<keyword evidence="7" id="KW-0032">Aminotransferase</keyword>
<keyword evidence="3" id="KW-0663">Pyridoxal phosphate</keyword>
<reference evidence="7 8" key="1">
    <citation type="submission" date="2020-10" db="EMBL/GenBank/DDBJ databases">
        <title>Ca. Dormibacterota MAGs.</title>
        <authorList>
            <person name="Montgomery K."/>
        </authorList>
    </citation>
    <scope>NUCLEOTIDE SEQUENCE [LARGE SCALE GENOMIC DNA]</scope>
    <source>
        <strain evidence="7">Mitchell_Peninsula_5</strain>
    </source>
</reference>
<gene>
    <name evidence="7" type="ORF">JF887_07335</name>
</gene>
<evidence type="ECO:0000313" key="7">
    <source>
        <dbReference type="EMBL" id="MBJ7609231.1"/>
    </source>
</evidence>
<comment type="catalytic activity">
    <reaction evidence="4">
        <text>(sulfur carrier)-H + L-cysteine = (sulfur carrier)-SH + L-alanine</text>
        <dbReference type="Rhea" id="RHEA:43892"/>
        <dbReference type="Rhea" id="RHEA-COMP:14737"/>
        <dbReference type="Rhea" id="RHEA-COMP:14739"/>
        <dbReference type="ChEBI" id="CHEBI:29917"/>
        <dbReference type="ChEBI" id="CHEBI:35235"/>
        <dbReference type="ChEBI" id="CHEBI:57972"/>
        <dbReference type="ChEBI" id="CHEBI:64428"/>
        <dbReference type="EC" id="2.8.1.7"/>
    </reaction>
</comment>
<sequence length="473" mass="49740">MITGARTWPRLCGVDLEVPLADGTTRRYVNLDCAASTPALDAVVSAVNQALPWYSSVHRGAGHLSQVSTRLYESARQAVGDFVGARPDDSVVFVRNTTDAINHLAACLRVPSGSTVLTTEIEHHANMLPWRRLGSVEHLPPPRSAAALLESMDAALRAAAGRVAVVAVTGASNVTGEVMPVGAMAQLAHRHGAIISVDAAQLAPHRTIDMATMDVDCLAFSGHKMYAPFGAGALVVRTALVADAEPLLAGGGAVDFVTVDDVLWTGMPDRLEAGSPNVIGAIALGVAATTLSAAGMERIAGHERELLARADRGLAGLRGVNRLRLWDHPDVDRLGVVTFTVDGMHHALVAAALSAEHAIGVRHGCFCAHPYITQLLGIDAVAADSVRISLRRGERAGIPGAVRASFSIGTTEHDIDVLIGALDELITHGPRLAYRQDEHTGDFLPLGDARTWPRFDGLPPLETAGHTAGCGQF</sequence>
<dbReference type="InterPro" id="IPR015424">
    <property type="entry name" value="PyrdxlP-dep_Trfase"/>
</dbReference>
<comment type="similarity">
    <text evidence="2">Belongs to the class-V pyridoxal-phosphate-dependent aminotransferase family. Csd subfamily.</text>
</comment>
<evidence type="ECO:0000256" key="4">
    <source>
        <dbReference type="ARBA" id="ARBA00050776"/>
    </source>
</evidence>
<evidence type="ECO:0000256" key="1">
    <source>
        <dbReference type="ARBA" id="ARBA00001933"/>
    </source>
</evidence>
<comment type="caution">
    <text evidence="7">The sequence shown here is derived from an EMBL/GenBank/DDBJ whole genome shotgun (WGS) entry which is preliminary data.</text>
</comment>
<comment type="cofactor">
    <cofactor evidence="1 5">
        <name>pyridoxal 5'-phosphate</name>
        <dbReference type="ChEBI" id="CHEBI:597326"/>
    </cofactor>
</comment>
<dbReference type="PANTHER" id="PTHR43586">
    <property type="entry name" value="CYSTEINE DESULFURASE"/>
    <property type="match status" value="1"/>
</dbReference>
<organism evidence="7 8">
    <name type="scientific">Candidatus Amunia macphersoniae</name>
    <dbReference type="NCBI Taxonomy" id="3127014"/>
    <lineage>
        <taxon>Bacteria</taxon>
        <taxon>Bacillati</taxon>
        <taxon>Candidatus Dormiibacterota</taxon>
        <taxon>Candidatus Dormibacteria</taxon>
        <taxon>Candidatus Aeolococcales</taxon>
        <taxon>Candidatus Aeolococcaceae</taxon>
        <taxon>Candidatus Amunia</taxon>
    </lineage>
</organism>
<dbReference type="Proteomes" id="UP000614410">
    <property type="component" value="Unassembled WGS sequence"/>
</dbReference>
<dbReference type="SUPFAM" id="SSF53383">
    <property type="entry name" value="PLP-dependent transferases"/>
    <property type="match status" value="1"/>
</dbReference>
<dbReference type="GO" id="GO:0031071">
    <property type="term" value="F:cysteine desulfurase activity"/>
    <property type="evidence" value="ECO:0007669"/>
    <property type="project" value="UniProtKB-EC"/>
</dbReference>
<keyword evidence="7" id="KW-0808">Transferase</keyword>
<protein>
    <submittedName>
        <fullName evidence="7">Aminotransferase class V-fold PLP-dependent enzyme</fullName>
    </submittedName>
</protein>
<dbReference type="InterPro" id="IPR015421">
    <property type="entry name" value="PyrdxlP-dep_Trfase_major"/>
</dbReference>
<dbReference type="PANTHER" id="PTHR43586:SF8">
    <property type="entry name" value="CYSTEINE DESULFURASE 1, CHLOROPLASTIC"/>
    <property type="match status" value="1"/>
</dbReference>
<dbReference type="Pfam" id="PF00266">
    <property type="entry name" value="Aminotran_5"/>
    <property type="match status" value="1"/>
</dbReference>
<evidence type="ECO:0000313" key="8">
    <source>
        <dbReference type="Proteomes" id="UP000614410"/>
    </source>
</evidence>
<name>A0A934NGF4_9BACT</name>
<proteinExistence type="inferred from homology"/>
<dbReference type="EMBL" id="JAEKNN010000032">
    <property type="protein sequence ID" value="MBJ7609231.1"/>
    <property type="molecule type" value="Genomic_DNA"/>
</dbReference>
<evidence type="ECO:0000256" key="5">
    <source>
        <dbReference type="RuleBase" id="RU004504"/>
    </source>
</evidence>
<dbReference type="Gene3D" id="3.90.1150.10">
    <property type="entry name" value="Aspartate Aminotransferase, domain 1"/>
    <property type="match status" value="1"/>
</dbReference>
<feature type="domain" description="Aminotransferase class V" evidence="6">
    <location>
        <begin position="29"/>
        <end position="418"/>
    </location>
</feature>
<dbReference type="InterPro" id="IPR000192">
    <property type="entry name" value="Aminotrans_V_dom"/>
</dbReference>